<dbReference type="SMART" id="SM00345">
    <property type="entry name" value="HTH_GNTR"/>
    <property type="match status" value="1"/>
</dbReference>
<proteinExistence type="predicted"/>
<dbReference type="CDD" id="cd07377">
    <property type="entry name" value="WHTH_GntR"/>
    <property type="match status" value="1"/>
</dbReference>
<evidence type="ECO:0000256" key="3">
    <source>
        <dbReference type="ARBA" id="ARBA00023163"/>
    </source>
</evidence>
<dbReference type="Pfam" id="PF00392">
    <property type="entry name" value="GntR"/>
    <property type="match status" value="1"/>
</dbReference>
<sequence length="154" mass="16196">MIDFHVDRASSVPAYAQLVRQVREALRLGLLHPGDRLPTVRAVVTSCTVNPSTVLKAYRELELSGLVEARQGAGTFVSGSLGTADPHVMARLRGGLARWLGQAREAGLEDEDVQALVAAVIAEDAHSRTRSAGAPPQQRPARAAGAPEEEGGAA</sequence>
<gene>
    <name evidence="6" type="ORF">V2S66_24415</name>
</gene>
<name>A0ABU7PGZ6_9ACTN</name>
<dbReference type="PANTHER" id="PTHR38445">
    <property type="entry name" value="HTH-TYPE TRANSCRIPTIONAL REPRESSOR YTRA"/>
    <property type="match status" value="1"/>
</dbReference>
<evidence type="ECO:0000256" key="4">
    <source>
        <dbReference type="SAM" id="MobiDB-lite"/>
    </source>
</evidence>
<evidence type="ECO:0000313" key="6">
    <source>
        <dbReference type="EMBL" id="MEE4545099.1"/>
    </source>
</evidence>
<keyword evidence="2" id="KW-0238">DNA-binding</keyword>
<dbReference type="EMBL" id="JAZEWV010000025">
    <property type="protein sequence ID" value="MEE4545099.1"/>
    <property type="molecule type" value="Genomic_DNA"/>
</dbReference>
<feature type="compositionally biased region" description="Low complexity" evidence="4">
    <location>
        <begin position="132"/>
        <end position="146"/>
    </location>
</feature>
<dbReference type="InterPro" id="IPR036390">
    <property type="entry name" value="WH_DNA-bd_sf"/>
</dbReference>
<dbReference type="RefSeq" id="WP_330798444.1">
    <property type="nucleotide sequence ID" value="NZ_JAZEWV010000025.1"/>
</dbReference>
<keyword evidence="1" id="KW-0805">Transcription regulation</keyword>
<feature type="region of interest" description="Disordered" evidence="4">
    <location>
        <begin position="125"/>
        <end position="154"/>
    </location>
</feature>
<dbReference type="PROSITE" id="PS50949">
    <property type="entry name" value="HTH_GNTR"/>
    <property type="match status" value="1"/>
</dbReference>
<evidence type="ECO:0000256" key="2">
    <source>
        <dbReference type="ARBA" id="ARBA00023125"/>
    </source>
</evidence>
<dbReference type="InterPro" id="IPR000524">
    <property type="entry name" value="Tscrpt_reg_HTH_GntR"/>
</dbReference>
<reference evidence="6 7" key="1">
    <citation type="submission" date="2023-12" db="EMBL/GenBank/DDBJ databases">
        <title>Streptomyces sp. V4-01.</title>
        <authorList>
            <person name="Somphong A."/>
            <person name="Phongsopitanun W."/>
        </authorList>
    </citation>
    <scope>NUCLEOTIDE SEQUENCE [LARGE SCALE GENOMIC DNA]</scope>
    <source>
        <strain evidence="6 7">V4-01</strain>
    </source>
</reference>
<protein>
    <submittedName>
        <fullName evidence="6">GntR family transcriptional regulator</fullName>
    </submittedName>
</protein>
<dbReference type="SUPFAM" id="SSF46785">
    <property type="entry name" value="Winged helix' DNA-binding domain"/>
    <property type="match status" value="1"/>
</dbReference>
<dbReference type="InterPro" id="IPR036388">
    <property type="entry name" value="WH-like_DNA-bd_sf"/>
</dbReference>
<feature type="domain" description="HTH gntR-type" evidence="5">
    <location>
        <begin position="12"/>
        <end position="80"/>
    </location>
</feature>
<accession>A0ABU7PGZ6</accession>
<comment type="caution">
    <text evidence="6">The sequence shown here is derived from an EMBL/GenBank/DDBJ whole genome shotgun (WGS) entry which is preliminary data.</text>
</comment>
<dbReference type="Proteomes" id="UP001344658">
    <property type="component" value="Unassembled WGS sequence"/>
</dbReference>
<evidence type="ECO:0000259" key="5">
    <source>
        <dbReference type="PROSITE" id="PS50949"/>
    </source>
</evidence>
<evidence type="ECO:0000313" key="7">
    <source>
        <dbReference type="Proteomes" id="UP001344658"/>
    </source>
</evidence>
<keyword evidence="7" id="KW-1185">Reference proteome</keyword>
<keyword evidence="3" id="KW-0804">Transcription</keyword>
<evidence type="ECO:0000256" key="1">
    <source>
        <dbReference type="ARBA" id="ARBA00023015"/>
    </source>
</evidence>
<dbReference type="Gene3D" id="1.10.10.10">
    <property type="entry name" value="Winged helix-like DNA-binding domain superfamily/Winged helix DNA-binding domain"/>
    <property type="match status" value="1"/>
</dbReference>
<dbReference type="PANTHER" id="PTHR38445:SF7">
    <property type="entry name" value="GNTR-FAMILY TRANSCRIPTIONAL REGULATOR"/>
    <property type="match status" value="1"/>
</dbReference>
<organism evidence="6 7">
    <name type="scientific">Actinacidiphila polyblastidii</name>
    <dbReference type="NCBI Taxonomy" id="3110430"/>
    <lineage>
        <taxon>Bacteria</taxon>
        <taxon>Bacillati</taxon>
        <taxon>Actinomycetota</taxon>
        <taxon>Actinomycetes</taxon>
        <taxon>Kitasatosporales</taxon>
        <taxon>Streptomycetaceae</taxon>
        <taxon>Actinacidiphila</taxon>
    </lineage>
</organism>